<reference evidence="1 2" key="1">
    <citation type="submission" date="2020-10" db="EMBL/GenBank/DDBJ databases">
        <title>Plant Genome Project.</title>
        <authorList>
            <person name="Zhang R.-G."/>
        </authorList>
    </citation>
    <scope>NUCLEOTIDE SEQUENCE [LARGE SCALE GENOMIC DNA]</scope>
    <source>
        <strain evidence="1">FAFU-HL-1</strain>
        <tissue evidence="1">Leaf</tissue>
    </source>
</reference>
<comment type="caution">
    <text evidence="1">The sequence shown here is derived from an EMBL/GenBank/DDBJ whole genome shotgun (WGS) entry which is preliminary data.</text>
</comment>
<sequence length="176" mass="20156">MNQSSQPFQSFKMIRKPRFTVHLVATSGLLLSPNMMLSTSDSPLQFLMKVLQTLNLLKRRYAGSLLMTFEIGLLMLENMPETLSSLLIMIAKSLRLSLTEGKLFSVLWFPRGWNSWLSCQKPQQLTFRNSGSWDWRKILLSLRISCQARELPEAANIQHLVKSNTEVPGYAQAHEQ</sequence>
<accession>A0A835N996</accession>
<keyword evidence="2" id="KW-1185">Reference proteome</keyword>
<name>A0A835N996_9ROSI</name>
<organism evidence="1 2">
    <name type="scientific">Salix dunnii</name>
    <dbReference type="NCBI Taxonomy" id="1413687"/>
    <lineage>
        <taxon>Eukaryota</taxon>
        <taxon>Viridiplantae</taxon>
        <taxon>Streptophyta</taxon>
        <taxon>Embryophyta</taxon>
        <taxon>Tracheophyta</taxon>
        <taxon>Spermatophyta</taxon>
        <taxon>Magnoliopsida</taxon>
        <taxon>eudicotyledons</taxon>
        <taxon>Gunneridae</taxon>
        <taxon>Pentapetalae</taxon>
        <taxon>rosids</taxon>
        <taxon>fabids</taxon>
        <taxon>Malpighiales</taxon>
        <taxon>Salicaceae</taxon>
        <taxon>Saliceae</taxon>
        <taxon>Salix</taxon>
    </lineage>
</organism>
<dbReference type="AlphaFoldDB" id="A0A835N996"/>
<proteinExistence type="predicted"/>
<protein>
    <submittedName>
        <fullName evidence="1">Uncharacterized protein</fullName>
    </submittedName>
</protein>
<evidence type="ECO:0000313" key="2">
    <source>
        <dbReference type="Proteomes" id="UP000657918"/>
    </source>
</evidence>
<dbReference type="Proteomes" id="UP000657918">
    <property type="component" value="Unassembled WGS sequence"/>
</dbReference>
<evidence type="ECO:0000313" key="1">
    <source>
        <dbReference type="EMBL" id="KAF9688737.1"/>
    </source>
</evidence>
<gene>
    <name evidence="1" type="ORF">SADUNF_Sadunf01G0019200</name>
</gene>
<dbReference type="EMBL" id="JADGMS010000001">
    <property type="protein sequence ID" value="KAF9688737.1"/>
    <property type="molecule type" value="Genomic_DNA"/>
</dbReference>